<name>A0A1H7KGM0_AQUAM</name>
<dbReference type="Pfam" id="PF21340">
    <property type="entry name" value="Polysacc_lyase-like"/>
    <property type="match status" value="1"/>
</dbReference>
<dbReference type="Gene3D" id="2.60.120.200">
    <property type="match status" value="1"/>
</dbReference>
<dbReference type="InterPro" id="IPR013320">
    <property type="entry name" value="ConA-like_dom_sf"/>
</dbReference>
<reference evidence="2 3" key="1">
    <citation type="submission" date="2016-10" db="EMBL/GenBank/DDBJ databases">
        <authorList>
            <person name="de Groot N.N."/>
        </authorList>
    </citation>
    <scope>NUCLEOTIDE SEQUENCE [LARGE SCALE GENOMIC DNA]</scope>
    <source>
        <strain evidence="2 3">DSM 25232</strain>
    </source>
</reference>
<sequence>MLLVLFTLLSCNKTKSVLYQDNFETYLIGETPGDPWKKTGNGIVVIDNARSFSGTKSVHFITGEGYKNRAFLGIDHVFPLKDNAYYGSLKMYVQNASPDGIHWTMIQSSGKVKGEDYSSEIRYGGQHNKQLMANYETQGVKSDCWKHSNIKIPEDKWFVLQWYFNGNQDKMQLWLDGESIASLTVVGSGEGCVENGTNGQWKFPVIENVLLGWVDYQIGGGTPNIWIDDVIISLDEIDN</sequence>
<dbReference type="EMBL" id="FOAB01000002">
    <property type="protein sequence ID" value="SEK85125.1"/>
    <property type="molecule type" value="Genomic_DNA"/>
</dbReference>
<organism evidence="2 3">
    <name type="scientific">Aquimarina amphilecti</name>
    <dbReference type="NCBI Taxonomy" id="1038014"/>
    <lineage>
        <taxon>Bacteria</taxon>
        <taxon>Pseudomonadati</taxon>
        <taxon>Bacteroidota</taxon>
        <taxon>Flavobacteriia</taxon>
        <taxon>Flavobacteriales</taxon>
        <taxon>Flavobacteriaceae</taxon>
        <taxon>Aquimarina</taxon>
    </lineage>
</organism>
<gene>
    <name evidence="2" type="ORF">SAMN04487910_1293</name>
</gene>
<protein>
    <recommendedName>
        <fullName evidence="1">Cip1-like core domain-containing protein</fullName>
    </recommendedName>
</protein>
<dbReference type="Proteomes" id="UP000198521">
    <property type="component" value="Unassembled WGS sequence"/>
</dbReference>
<feature type="domain" description="Cip1-like core" evidence="1">
    <location>
        <begin position="40"/>
        <end position="233"/>
    </location>
</feature>
<evidence type="ECO:0000313" key="3">
    <source>
        <dbReference type="Proteomes" id="UP000198521"/>
    </source>
</evidence>
<dbReference type="STRING" id="1038014.SAMN04487910_1293"/>
<keyword evidence="3" id="KW-1185">Reference proteome</keyword>
<dbReference type="InterPro" id="IPR048955">
    <property type="entry name" value="Cip1-like_core"/>
</dbReference>
<evidence type="ECO:0000259" key="1">
    <source>
        <dbReference type="Pfam" id="PF21340"/>
    </source>
</evidence>
<evidence type="ECO:0000313" key="2">
    <source>
        <dbReference type="EMBL" id="SEK85125.1"/>
    </source>
</evidence>
<dbReference type="GO" id="GO:0004553">
    <property type="term" value="F:hydrolase activity, hydrolyzing O-glycosyl compounds"/>
    <property type="evidence" value="ECO:0007669"/>
    <property type="project" value="UniProtKB-ARBA"/>
</dbReference>
<dbReference type="SUPFAM" id="SSF49899">
    <property type="entry name" value="Concanavalin A-like lectins/glucanases"/>
    <property type="match status" value="1"/>
</dbReference>
<proteinExistence type="predicted"/>
<dbReference type="GO" id="GO:0005975">
    <property type="term" value="P:carbohydrate metabolic process"/>
    <property type="evidence" value="ECO:0007669"/>
    <property type="project" value="UniProtKB-ARBA"/>
</dbReference>
<accession>A0A1H7KGM0</accession>
<dbReference type="AlphaFoldDB" id="A0A1H7KGM0"/>